<keyword evidence="2" id="KW-1185">Reference proteome</keyword>
<sequence>MATKRKTAASAPAASVAEALANTGVPEKVSAEAVIETGADVVLRTNFAVVEQDSIALLHAASLLLEADGPENVSVALDHNLKLWIAIKTVLNNDACPLEPDVKANLRNLAQYVVSTTMEATEGTIEERRLVSLARINMSISEGLLRGQQNKLIQERAYEIWEAEGRPEGQEQAHWLRAEAEITGLLKG</sequence>
<dbReference type="Pfam" id="PF11154">
    <property type="entry name" value="DUF2934"/>
    <property type="match status" value="1"/>
</dbReference>
<comment type="caution">
    <text evidence="1">The sequence shown here is derived from an EMBL/GenBank/DDBJ whole genome shotgun (WGS) entry which is preliminary data.</text>
</comment>
<dbReference type="InterPro" id="IPR010845">
    <property type="entry name" value="FlaF"/>
</dbReference>
<accession>A0A3S0HZH8</accession>
<dbReference type="RefSeq" id="WP_126617278.1">
    <property type="nucleotide sequence ID" value="NZ_JBHUCY010000021.1"/>
</dbReference>
<dbReference type="Pfam" id="PF07309">
    <property type="entry name" value="FlaF"/>
    <property type="match status" value="1"/>
</dbReference>
<name>A0A3S0HZH8_9PROT</name>
<proteinExistence type="predicted"/>
<dbReference type="EMBL" id="RXMA01000015">
    <property type="protein sequence ID" value="RTR18387.1"/>
    <property type="molecule type" value="Genomic_DNA"/>
</dbReference>
<dbReference type="InterPro" id="IPR021327">
    <property type="entry name" value="DUF2934"/>
</dbReference>
<gene>
    <name evidence="1" type="ORF">EJ903_16190</name>
</gene>
<organism evidence="1 2">
    <name type="scientific">Azospirillum griseum</name>
    <dbReference type="NCBI Taxonomy" id="2496639"/>
    <lineage>
        <taxon>Bacteria</taxon>
        <taxon>Pseudomonadati</taxon>
        <taxon>Pseudomonadota</taxon>
        <taxon>Alphaproteobacteria</taxon>
        <taxon>Rhodospirillales</taxon>
        <taxon>Azospirillaceae</taxon>
        <taxon>Azospirillum</taxon>
    </lineage>
</organism>
<dbReference type="Proteomes" id="UP000277007">
    <property type="component" value="Unassembled WGS sequence"/>
</dbReference>
<protein>
    <submittedName>
        <fullName evidence="1">DUF2934 domain-containing protein</fullName>
    </submittedName>
</protein>
<evidence type="ECO:0000313" key="1">
    <source>
        <dbReference type="EMBL" id="RTR18387.1"/>
    </source>
</evidence>
<evidence type="ECO:0000313" key="2">
    <source>
        <dbReference type="Proteomes" id="UP000277007"/>
    </source>
</evidence>
<dbReference type="GO" id="GO:0044781">
    <property type="term" value="P:bacterial-type flagellum organization"/>
    <property type="evidence" value="ECO:0007669"/>
    <property type="project" value="InterPro"/>
</dbReference>
<dbReference type="AlphaFoldDB" id="A0A3S0HZH8"/>
<dbReference type="OrthoDB" id="7366919at2"/>
<reference evidence="1 2" key="1">
    <citation type="submission" date="2018-12" db="EMBL/GenBank/DDBJ databases">
        <authorList>
            <person name="Yang Y."/>
        </authorList>
    </citation>
    <scope>NUCLEOTIDE SEQUENCE [LARGE SCALE GENOMIC DNA]</scope>
    <source>
        <strain evidence="1 2">L-25-5w-1</strain>
    </source>
</reference>